<feature type="region of interest" description="Disordered" evidence="1">
    <location>
        <begin position="1"/>
        <end position="62"/>
    </location>
</feature>
<dbReference type="Proteomes" id="UP000320239">
    <property type="component" value="Unassembled WGS sequence"/>
</dbReference>
<name>A0A561W9P3_ACTTI</name>
<feature type="compositionally biased region" description="Polar residues" evidence="1">
    <location>
        <begin position="1"/>
        <end position="10"/>
    </location>
</feature>
<gene>
    <name evidence="2" type="ORF">FHX34_103123</name>
</gene>
<organism evidence="2 3">
    <name type="scientific">Actinoplanes teichomyceticus</name>
    <dbReference type="NCBI Taxonomy" id="1867"/>
    <lineage>
        <taxon>Bacteria</taxon>
        <taxon>Bacillati</taxon>
        <taxon>Actinomycetota</taxon>
        <taxon>Actinomycetes</taxon>
        <taxon>Micromonosporales</taxon>
        <taxon>Micromonosporaceae</taxon>
        <taxon>Actinoplanes</taxon>
    </lineage>
</organism>
<evidence type="ECO:0000256" key="1">
    <source>
        <dbReference type="SAM" id="MobiDB-lite"/>
    </source>
</evidence>
<feature type="compositionally biased region" description="Basic and acidic residues" evidence="1">
    <location>
        <begin position="33"/>
        <end position="43"/>
    </location>
</feature>
<proteinExistence type="predicted"/>
<evidence type="ECO:0000313" key="3">
    <source>
        <dbReference type="Proteomes" id="UP000320239"/>
    </source>
</evidence>
<reference evidence="2 3" key="1">
    <citation type="submission" date="2019-06" db="EMBL/GenBank/DDBJ databases">
        <title>Sequencing the genomes of 1000 actinobacteria strains.</title>
        <authorList>
            <person name="Klenk H.-P."/>
        </authorList>
    </citation>
    <scope>NUCLEOTIDE SEQUENCE [LARGE SCALE GENOMIC DNA]</scope>
    <source>
        <strain evidence="2 3">DSM 43866</strain>
    </source>
</reference>
<dbReference type="AlphaFoldDB" id="A0A561W9P3"/>
<dbReference type="RefSeq" id="WP_122979343.1">
    <property type="nucleotide sequence ID" value="NZ_BOMX01000139.1"/>
</dbReference>
<comment type="caution">
    <text evidence="2">The sequence shown here is derived from an EMBL/GenBank/DDBJ whole genome shotgun (WGS) entry which is preliminary data.</text>
</comment>
<dbReference type="EMBL" id="VIWY01000003">
    <property type="protein sequence ID" value="TWG20595.1"/>
    <property type="molecule type" value="Genomic_DNA"/>
</dbReference>
<dbReference type="OrthoDB" id="9959869at2"/>
<keyword evidence="3" id="KW-1185">Reference proteome</keyword>
<accession>A0A561W9P3</accession>
<sequence>MTDSPRTPNANIPRRPGEQTGPEYDAGGDFEYDEAHGAGEHPDVPAALVEEAERRRAMSPPR</sequence>
<protein>
    <submittedName>
        <fullName evidence="2">Uncharacterized protein</fullName>
    </submittedName>
</protein>
<evidence type="ECO:0000313" key="2">
    <source>
        <dbReference type="EMBL" id="TWG20595.1"/>
    </source>
</evidence>